<organism evidence="2 3">
    <name type="scientific">Parabacteroides faecis</name>
    <dbReference type="NCBI Taxonomy" id="1217282"/>
    <lineage>
        <taxon>Bacteria</taxon>
        <taxon>Pseudomonadati</taxon>
        <taxon>Bacteroidota</taxon>
        <taxon>Bacteroidia</taxon>
        <taxon>Bacteroidales</taxon>
        <taxon>Tannerellaceae</taxon>
        <taxon>Parabacteroides</taxon>
    </lineage>
</organism>
<reference evidence="2 3" key="1">
    <citation type="submission" date="2020-08" db="EMBL/GenBank/DDBJ databases">
        <title>Genomic Encyclopedia of Type Strains, Phase IV (KMG-IV): sequencing the most valuable type-strain genomes for metagenomic binning, comparative biology and taxonomic classification.</title>
        <authorList>
            <person name="Goeker M."/>
        </authorList>
    </citation>
    <scope>NUCLEOTIDE SEQUENCE [LARGE SCALE GENOMIC DNA]</scope>
    <source>
        <strain evidence="2 3">DSM 102983</strain>
    </source>
</reference>
<dbReference type="EMBL" id="JACHOC010000004">
    <property type="protein sequence ID" value="MBB4622462.1"/>
    <property type="molecule type" value="Genomic_DNA"/>
</dbReference>
<dbReference type="RefSeq" id="WP_122374169.1">
    <property type="nucleotide sequence ID" value="NZ_BMPB01000013.1"/>
</dbReference>
<proteinExistence type="predicted"/>
<dbReference type="InterPro" id="IPR032286">
    <property type="entry name" value="DUF4837"/>
</dbReference>
<evidence type="ECO:0000313" key="3">
    <source>
        <dbReference type="Proteomes" id="UP000533637"/>
    </source>
</evidence>
<accession>A0ABR6KLS2</accession>
<evidence type="ECO:0000256" key="1">
    <source>
        <dbReference type="SAM" id="SignalP"/>
    </source>
</evidence>
<dbReference type="PROSITE" id="PS51257">
    <property type="entry name" value="PROKAR_LIPOPROTEIN"/>
    <property type="match status" value="1"/>
</dbReference>
<dbReference type="Proteomes" id="UP000533637">
    <property type="component" value="Unassembled WGS sequence"/>
</dbReference>
<feature type="chain" id="PRO_5045125949" description="DUF4837 family protein" evidence="1">
    <location>
        <begin position="25"/>
        <end position="345"/>
    </location>
</feature>
<name>A0ABR6KLS2_9BACT</name>
<gene>
    <name evidence="2" type="ORF">GGQ57_002362</name>
</gene>
<evidence type="ECO:0008006" key="4">
    <source>
        <dbReference type="Google" id="ProtNLM"/>
    </source>
</evidence>
<evidence type="ECO:0000313" key="2">
    <source>
        <dbReference type="EMBL" id="MBB4622462.1"/>
    </source>
</evidence>
<feature type="signal peptide" evidence="1">
    <location>
        <begin position="1"/>
        <end position="24"/>
    </location>
</feature>
<keyword evidence="1" id="KW-0732">Signal</keyword>
<keyword evidence="3" id="KW-1185">Reference proteome</keyword>
<dbReference type="Pfam" id="PF16125">
    <property type="entry name" value="DUF4837"/>
    <property type="match status" value="1"/>
</dbReference>
<sequence>MKKISLLISLYMFLVLLGSCSSGPVGKRATGLAYEVVVVMKKANWDGPSGKAIKQELTSDVPGLPQSEPALKITYVDPSQFDGLLTYVRNILIVNIDPSIYTKTSLNYENDRWAKGQVVVTLNAPSPEAIIEYAQAHPRALVDFFVKVEMNRAIAQLEKDYSSVVMDNLKDHYDLMLNAPANMTYYRDTTDFFWASNNANTGRTDLIVYTFPYTDPNTFTAEYLVEKRDSVLKANLPGAFPDSYMTTESRFGVEYTPITVNGKYCGVLRGLWKMVGDMMGGPFVSHVRLDEKNNRVVVAEGFVFAPETDKRNFIRRIEAALYTLRLPGEFDKSVEEKLDIPESKK</sequence>
<comment type="caution">
    <text evidence="2">The sequence shown here is derived from an EMBL/GenBank/DDBJ whole genome shotgun (WGS) entry which is preliminary data.</text>
</comment>
<protein>
    <recommendedName>
        <fullName evidence="4">DUF4837 family protein</fullName>
    </recommendedName>
</protein>